<dbReference type="GO" id="GO:0005737">
    <property type="term" value="C:cytoplasm"/>
    <property type="evidence" value="ECO:0007669"/>
    <property type="project" value="UniProtKB-SubCell"/>
</dbReference>
<evidence type="ECO:0000256" key="4">
    <source>
        <dbReference type="ARBA" id="ARBA00020594"/>
    </source>
</evidence>
<keyword evidence="7" id="KW-0808">Transferase</keyword>
<dbReference type="GO" id="GO:0005634">
    <property type="term" value="C:nucleus"/>
    <property type="evidence" value="ECO:0007669"/>
    <property type="project" value="UniProtKB-SubCell"/>
</dbReference>
<dbReference type="Pfam" id="PF10294">
    <property type="entry name" value="Methyltransf_16"/>
    <property type="match status" value="1"/>
</dbReference>
<evidence type="ECO:0000256" key="8">
    <source>
        <dbReference type="ARBA" id="ARBA00023242"/>
    </source>
</evidence>
<dbReference type="CDD" id="cd02440">
    <property type="entry name" value="AdoMet_MTases"/>
    <property type="match status" value="1"/>
</dbReference>
<dbReference type="InterPro" id="IPR019410">
    <property type="entry name" value="Methyltransf_16"/>
</dbReference>
<evidence type="ECO:0000256" key="2">
    <source>
        <dbReference type="ARBA" id="ARBA00004496"/>
    </source>
</evidence>
<evidence type="ECO:0000313" key="10">
    <source>
        <dbReference type="Proteomes" id="UP001237642"/>
    </source>
</evidence>
<comment type="caution">
    <text evidence="9">The sequence shown here is derived from an EMBL/GenBank/DDBJ whole genome shotgun (WGS) entry which is preliminary data.</text>
</comment>
<protein>
    <recommendedName>
        <fullName evidence="4">Calmodulin-lysine N-methyltransferase</fullName>
        <ecNumber evidence="3">2.1.1.60</ecNumber>
    </recommendedName>
</protein>
<keyword evidence="8" id="KW-0539">Nucleus</keyword>
<evidence type="ECO:0000256" key="6">
    <source>
        <dbReference type="ARBA" id="ARBA00022603"/>
    </source>
</evidence>
<proteinExistence type="predicted"/>
<reference evidence="9" key="1">
    <citation type="submission" date="2023-02" db="EMBL/GenBank/DDBJ databases">
        <title>Genome of toxic invasive species Heracleum sosnowskyi carries increased number of genes despite the absence of recent whole-genome duplications.</title>
        <authorList>
            <person name="Schelkunov M."/>
            <person name="Shtratnikova V."/>
            <person name="Makarenko M."/>
            <person name="Klepikova A."/>
            <person name="Omelchenko D."/>
            <person name="Novikova G."/>
            <person name="Obukhova E."/>
            <person name="Bogdanov V."/>
            <person name="Penin A."/>
            <person name="Logacheva M."/>
        </authorList>
    </citation>
    <scope>NUCLEOTIDE SEQUENCE</scope>
    <source>
        <strain evidence="9">Hsosn_3</strain>
        <tissue evidence="9">Leaf</tissue>
    </source>
</reference>
<dbReference type="PANTHER" id="PTHR13539:SF3">
    <property type="entry name" value="CALMODULIN-LYSINE N-METHYLTRANSFERASE"/>
    <property type="match status" value="1"/>
</dbReference>
<evidence type="ECO:0000313" key="9">
    <source>
        <dbReference type="EMBL" id="KAK1359842.1"/>
    </source>
</evidence>
<dbReference type="GO" id="GO:0032259">
    <property type="term" value="P:methylation"/>
    <property type="evidence" value="ECO:0007669"/>
    <property type="project" value="UniProtKB-KW"/>
</dbReference>
<dbReference type="AlphaFoldDB" id="A0AAD8H2K3"/>
<dbReference type="InterPro" id="IPR029063">
    <property type="entry name" value="SAM-dependent_MTases_sf"/>
</dbReference>
<keyword evidence="5" id="KW-0963">Cytoplasm</keyword>
<dbReference type="GO" id="GO:0018025">
    <property type="term" value="F:calmodulin-lysine N-methyltransferase activity"/>
    <property type="evidence" value="ECO:0007669"/>
    <property type="project" value="UniProtKB-EC"/>
</dbReference>
<name>A0AAD8H2K3_9APIA</name>
<dbReference type="Proteomes" id="UP001237642">
    <property type="component" value="Unassembled WGS sequence"/>
</dbReference>
<evidence type="ECO:0000256" key="1">
    <source>
        <dbReference type="ARBA" id="ARBA00004123"/>
    </source>
</evidence>
<dbReference type="Gene3D" id="3.40.50.150">
    <property type="entry name" value="Vaccinia Virus protein VP39"/>
    <property type="match status" value="1"/>
</dbReference>
<sequence>MSEKGSGAAPKPSSLRWTILRRALLPHRSHHTDKNNSEIGIERVSRKTTHGFNLIPSCLVDTASSSLINTKEAACFCYTLPIPNAPSLFLFQRVISNDVLADFEICNRYDIDNTGLVCPWPSEEVLAYYCLSHAEIFRSKTVIELGSGYGLAGLVVAMATEASEVVISDGNPQVVDYIQRSINANTGAFGPSKVKSLMLHWNKEEISDISNKFDVIVASDCTFFTEFHKGLVQTLVKLLKRDGPSTAIFFSPKRGDTFDKFITEVKESGLHFCIDEIYDTEIWRQHQEFVKGDDSWPNYDKDHCYPLLIRITR</sequence>
<gene>
    <name evidence="9" type="ORF">POM88_044316</name>
</gene>
<evidence type="ECO:0000256" key="7">
    <source>
        <dbReference type="ARBA" id="ARBA00022679"/>
    </source>
</evidence>
<comment type="subcellular location">
    <subcellularLocation>
        <location evidence="2">Cytoplasm</location>
    </subcellularLocation>
    <subcellularLocation>
        <location evidence="1">Nucleus</location>
    </subcellularLocation>
</comment>
<dbReference type="SUPFAM" id="SSF53335">
    <property type="entry name" value="S-adenosyl-L-methionine-dependent methyltransferases"/>
    <property type="match status" value="1"/>
</dbReference>
<dbReference type="EMBL" id="JAUIZM010000010">
    <property type="protein sequence ID" value="KAK1359842.1"/>
    <property type="molecule type" value="Genomic_DNA"/>
</dbReference>
<accession>A0AAD8H2K3</accession>
<dbReference type="PANTHER" id="PTHR13539">
    <property type="entry name" value="CALMODULIN-LYSINE N-METHYLTRANSFERASE"/>
    <property type="match status" value="1"/>
</dbReference>
<dbReference type="InterPro" id="IPR025800">
    <property type="entry name" value="CaM-Lys-N-MeTrfase"/>
</dbReference>
<reference evidence="9" key="2">
    <citation type="submission" date="2023-05" db="EMBL/GenBank/DDBJ databases">
        <authorList>
            <person name="Schelkunov M.I."/>
        </authorList>
    </citation>
    <scope>NUCLEOTIDE SEQUENCE</scope>
    <source>
        <strain evidence="9">Hsosn_3</strain>
        <tissue evidence="9">Leaf</tissue>
    </source>
</reference>
<evidence type="ECO:0000256" key="5">
    <source>
        <dbReference type="ARBA" id="ARBA00022490"/>
    </source>
</evidence>
<evidence type="ECO:0000256" key="3">
    <source>
        <dbReference type="ARBA" id="ARBA00011914"/>
    </source>
</evidence>
<keyword evidence="10" id="KW-1185">Reference proteome</keyword>
<keyword evidence="6" id="KW-0489">Methyltransferase</keyword>
<dbReference type="EC" id="2.1.1.60" evidence="3"/>
<organism evidence="9 10">
    <name type="scientific">Heracleum sosnowskyi</name>
    <dbReference type="NCBI Taxonomy" id="360622"/>
    <lineage>
        <taxon>Eukaryota</taxon>
        <taxon>Viridiplantae</taxon>
        <taxon>Streptophyta</taxon>
        <taxon>Embryophyta</taxon>
        <taxon>Tracheophyta</taxon>
        <taxon>Spermatophyta</taxon>
        <taxon>Magnoliopsida</taxon>
        <taxon>eudicotyledons</taxon>
        <taxon>Gunneridae</taxon>
        <taxon>Pentapetalae</taxon>
        <taxon>asterids</taxon>
        <taxon>campanulids</taxon>
        <taxon>Apiales</taxon>
        <taxon>Apiaceae</taxon>
        <taxon>Apioideae</taxon>
        <taxon>apioid superclade</taxon>
        <taxon>Tordylieae</taxon>
        <taxon>Tordyliinae</taxon>
        <taxon>Heracleum</taxon>
    </lineage>
</organism>